<dbReference type="OrthoDB" id="9781342at2"/>
<sequence>MTENRPSGAYPEFLSTLRPPAFGTGGAVASPHYLATQAGQEIVKNGGHAVDAAIAMNTVLCVVYPHMAGLGGDLFSLIWDKDKEKVEAINGSGKSGEEVTLDYFKSKDYEEIPSRGPLSANTVPGTVDAWWEMHQRYGKAEWKSLFTKAIHYAEHGFPLSSKFSEFVYDKRDVLEQYNESKKHFIKDGKFPSEGDLFKQADLANSLKLISENGPSVFYEGEIADKIISSLRKHGGLLTKNDLQNHKSEWQEPLRSSYRDYEVYQVRPNTQGLASLIILNILEEFDVKKIGDNTADYYHLMAEATKLAFLYRDEWVTDENHMDKKPEELIAKDIARELARQIKFDSLSPALERTKELPLFKENRDTTYMCAVDGEGNSCSLIQSVYHEFGSGFIPEECGFLLQNRGSFFSLDPEHPNRLEPGKKTFHTIIPAMMLKNGKPYMVYGSMGGEGQPQTQAALVTRVVDFGYNIQQAIEAPRWLHGKTWGEDSKTFKLESRIPRSITEELKKRGQLVERVENWTGTMGHAQGIIIDGERGVLSAGADPRGDGIGLSW</sequence>
<reference evidence="7 8" key="1">
    <citation type="journal article" date="2018" name="Int. J. Syst. Evol. Microbiol.">
        <title>Planococcus salinus sp. nov., a moderately halophilic bacterium isolated from a saline-alkali soil.</title>
        <authorList>
            <person name="Gan L."/>
        </authorList>
    </citation>
    <scope>NUCLEOTIDE SEQUENCE [LARGE SCALE GENOMIC DNA]</scope>
    <source>
        <strain evidence="7 8">LCB217</strain>
    </source>
</reference>
<dbReference type="NCBIfam" id="TIGR00066">
    <property type="entry name" value="g_glut_trans"/>
    <property type="match status" value="1"/>
</dbReference>
<keyword evidence="6" id="KW-0317">Glutathione biosynthesis</keyword>
<keyword evidence="6" id="KW-0865">Zymogen</keyword>
<evidence type="ECO:0000256" key="6">
    <source>
        <dbReference type="RuleBase" id="RU368036"/>
    </source>
</evidence>
<organism evidence="7 8">
    <name type="scientific">Planococcus salinus</name>
    <dbReference type="NCBI Taxonomy" id="1848460"/>
    <lineage>
        <taxon>Bacteria</taxon>
        <taxon>Bacillati</taxon>
        <taxon>Bacillota</taxon>
        <taxon>Bacilli</taxon>
        <taxon>Bacillales</taxon>
        <taxon>Caryophanaceae</taxon>
        <taxon>Planococcus</taxon>
    </lineage>
</organism>
<dbReference type="InterPro" id="IPR052896">
    <property type="entry name" value="GGT-like_enzyme"/>
</dbReference>
<dbReference type="GO" id="GO:0006750">
    <property type="term" value="P:glutathione biosynthetic process"/>
    <property type="evidence" value="ECO:0007669"/>
    <property type="project" value="UniProtKB-KW"/>
</dbReference>
<dbReference type="Pfam" id="PF01019">
    <property type="entry name" value="G_glu_transpept"/>
    <property type="match status" value="1"/>
</dbReference>
<dbReference type="PRINTS" id="PR01210">
    <property type="entry name" value="GGTRANSPTASE"/>
</dbReference>
<comment type="similarity">
    <text evidence="6">Belongs to the gamma-glutamyltransferase family.</text>
</comment>
<dbReference type="InterPro" id="IPR043137">
    <property type="entry name" value="GGT_ssub_C"/>
</dbReference>
<comment type="catalytic activity">
    <reaction evidence="1 6">
        <text>an S-substituted glutathione + H2O = an S-substituted L-cysteinylglycine + L-glutamate</text>
        <dbReference type="Rhea" id="RHEA:59468"/>
        <dbReference type="ChEBI" id="CHEBI:15377"/>
        <dbReference type="ChEBI" id="CHEBI:29985"/>
        <dbReference type="ChEBI" id="CHEBI:90779"/>
        <dbReference type="ChEBI" id="CHEBI:143103"/>
        <dbReference type="EC" id="3.4.19.13"/>
    </reaction>
</comment>
<comment type="PTM">
    <text evidence="6">Cleaved by autocatalysis into a large and a small subunit.</text>
</comment>
<dbReference type="PANTHER" id="PTHR43881">
    <property type="entry name" value="GAMMA-GLUTAMYLTRANSPEPTIDASE (AFU_ORTHOLOGUE AFUA_4G13580)"/>
    <property type="match status" value="1"/>
</dbReference>
<dbReference type="InterPro" id="IPR043138">
    <property type="entry name" value="GGT_lsub"/>
</dbReference>
<evidence type="ECO:0000313" key="7">
    <source>
        <dbReference type="EMBL" id="RNF40169.1"/>
    </source>
</evidence>
<evidence type="ECO:0000256" key="4">
    <source>
        <dbReference type="PIRSR" id="PIRSR600101-1"/>
    </source>
</evidence>
<feature type="binding site" evidence="5">
    <location>
        <position position="448"/>
    </location>
    <ligand>
        <name>L-glutamate</name>
        <dbReference type="ChEBI" id="CHEBI:29985"/>
    </ligand>
</feature>
<keyword evidence="6 7" id="KW-0808">Transferase</keyword>
<dbReference type="PANTHER" id="PTHR43881:SF1">
    <property type="entry name" value="GAMMA-GLUTAMYLTRANSPEPTIDASE (AFU_ORTHOLOGUE AFUA_4G13580)"/>
    <property type="match status" value="1"/>
</dbReference>
<dbReference type="RefSeq" id="WP_123164678.1">
    <property type="nucleotide sequence ID" value="NZ_RIAX01000003.1"/>
</dbReference>
<dbReference type="GO" id="GO:0103068">
    <property type="term" value="F:leukotriene C4 gamma-glutamyl transferase activity"/>
    <property type="evidence" value="ECO:0007669"/>
    <property type="project" value="UniProtKB-EC"/>
</dbReference>
<dbReference type="UniPathway" id="UPA00204"/>
<dbReference type="EMBL" id="RIAX01000003">
    <property type="protein sequence ID" value="RNF40169.1"/>
    <property type="molecule type" value="Genomic_DNA"/>
</dbReference>
<dbReference type="EC" id="2.3.2.2" evidence="6"/>
<evidence type="ECO:0000256" key="5">
    <source>
        <dbReference type="PIRSR" id="PIRSR600101-2"/>
    </source>
</evidence>
<gene>
    <name evidence="7" type="primary">ggt</name>
    <name evidence="7" type="ORF">EEX84_05895</name>
</gene>
<dbReference type="SUPFAM" id="SSF56235">
    <property type="entry name" value="N-terminal nucleophile aminohydrolases (Ntn hydrolases)"/>
    <property type="match status" value="1"/>
</dbReference>
<dbReference type="AlphaFoldDB" id="A0A3M8P8Y7"/>
<name>A0A3M8P8Y7_9BACL</name>
<evidence type="ECO:0000256" key="2">
    <source>
        <dbReference type="ARBA" id="ARBA00001089"/>
    </source>
</evidence>
<dbReference type="EC" id="3.4.19.13" evidence="6"/>
<accession>A0A3M8P8Y7</accession>
<comment type="catalytic activity">
    <reaction evidence="2 6">
        <text>glutathione + H2O = L-cysteinylglycine + L-glutamate</text>
        <dbReference type="Rhea" id="RHEA:28807"/>
        <dbReference type="ChEBI" id="CHEBI:15377"/>
        <dbReference type="ChEBI" id="CHEBI:29985"/>
        <dbReference type="ChEBI" id="CHEBI:57925"/>
        <dbReference type="ChEBI" id="CHEBI:61694"/>
        <dbReference type="EC" id="3.4.19.13"/>
    </reaction>
</comment>
<proteinExistence type="inferred from homology"/>
<feature type="active site" description="Nucleophile" evidence="4">
    <location>
        <position position="365"/>
    </location>
</feature>
<comment type="subunit">
    <text evidence="6">This enzyme consists of two polypeptide chains, which are synthesized in precursor form from a single polypeptide.</text>
</comment>
<evidence type="ECO:0000256" key="1">
    <source>
        <dbReference type="ARBA" id="ARBA00001049"/>
    </source>
</evidence>
<dbReference type="Gene3D" id="1.10.246.130">
    <property type="match status" value="1"/>
</dbReference>
<comment type="pathway">
    <text evidence="6">Sulfur metabolism; glutathione metabolism.</text>
</comment>
<dbReference type="InterPro" id="IPR029055">
    <property type="entry name" value="Ntn_hydrolases_N"/>
</dbReference>
<keyword evidence="6 7" id="KW-0012">Acyltransferase</keyword>
<evidence type="ECO:0000256" key="3">
    <source>
        <dbReference type="ARBA" id="ARBA00047417"/>
    </source>
</evidence>
<protein>
    <recommendedName>
        <fullName evidence="6">Glutathione hydrolase proenzyme</fullName>
        <ecNumber evidence="6">2.3.2.2</ecNumber>
        <ecNumber evidence="6">3.4.19.13</ecNumber>
    </recommendedName>
    <component>
        <recommendedName>
            <fullName evidence="6">Glutathione hydrolase large chain</fullName>
        </recommendedName>
    </component>
    <component>
        <recommendedName>
            <fullName evidence="6">Glutathione hydrolase small chain</fullName>
        </recommendedName>
    </component>
</protein>
<evidence type="ECO:0000313" key="8">
    <source>
        <dbReference type="Proteomes" id="UP000275473"/>
    </source>
</evidence>
<keyword evidence="6" id="KW-0378">Hydrolase</keyword>
<dbReference type="Proteomes" id="UP000275473">
    <property type="component" value="Unassembled WGS sequence"/>
</dbReference>
<comment type="catalytic activity">
    <reaction evidence="3 6">
        <text>an N-terminal (5-L-glutamyl)-[peptide] + an alpha-amino acid = 5-L-glutamyl amino acid + an N-terminal L-alpha-aminoacyl-[peptide]</text>
        <dbReference type="Rhea" id="RHEA:23904"/>
        <dbReference type="Rhea" id="RHEA-COMP:9780"/>
        <dbReference type="Rhea" id="RHEA-COMP:9795"/>
        <dbReference type="ChEBI" id="CHEBI:77644"/>
        <dbReference type="ChEBI" id="CHEBI:78597"/>
        <dbReference type="ChEBI" id="CHEBI:78599"/>
        <dbReference type="ChEBI" id="CHEBI:78608"/>
        <dbReference type="EC" id="2.3.2.2"/>
    </reaction>
</comment>
<dbReference type="GO" id="GO:0036374">
    <property type="term" value="F:glutathione hydrolase activity"/>
    <property type="evidence" value="ECO:0007669"/>
    <property type="project" value="UniProtKB-UniRule"/>
</dbReference>
<comment type="caution">
    <text evidence="7">The sequence shown here is derived from an EMBL/GenBank/DDBJ whole genome shotgun (WGS) entry which is preliminary data.</text>
</comment>
<dbReference type="Gene3D" id="3.60.20.40">
    <property type="match status" value="1"/>
</dbReference>
<dbReference type="GO" id="GO:0006751">
    <property type="term" value="P:glutathione catabolic process"/>
    <property type="evidence" value="ECO:0007669"/>
    <property type="project" value="UniProtKB-UniRule"/>
</dbReference>
<dbReference type="InterPro" id="IPR000101">
    <property type="entry name" value="GGT_peptidase"/>
</dbReference>
<keyword evidence="8" id="KW-1185">Reference proteome</keyword>